<comment type="caution">
    <text evidence="1">The sequence shown here is derived from an EMBL/GenBank/DDBJ whole genome shotgun (WGS) entry which is preliminary data.</text>
</comment>
<dbReference type="EMBL" id="LPWG01000013">
    <property type="protein sequence ID" value="ODR98398.1"/>
    <property type="molecule type" value="Genomic_DNA"/>
</dbReference>
<gene>
    <name evidence="1" type="ORF">AUC68_08115</name>
</gene>
<name>A0A1E3VXY2_9HYPH</name>
<dbReference type="Proteomes" id="UP000094501">
    <property type="component" value="Unassembled WGS sequence"/>
</dbReference>
<organism evidence="1 2">
    <name type="scientific">Methyloceanibacter methanicus</name>
    <dbReference type="NCBI Taxonomy" id="1774968"/>
    <lineage>
        <taxon>Bacteria</taxon>
        <taxon>Pseudomonadati</taxon>
        <taxon>Pseudomonadota</taxon>
        <taxon>Alphaproteobacteria</taxon>
        <taxon>Hyphomicrobiales</taxon>
        <taxon>Hyphomicrobiaceae</taxon>
        <taxon>Methyloceanibacter</taxon>
    </lineage>
</organism>
<reference evidence="1 2" key="1">
    <citation type="journal article" date="2016" name="Environ. Microbiol.">
        <title>New Methyloceanibacter diversity from North Sea sediments includes methanotroph containing solely the soluble methane monooxygenase.</title>
        <authorList>
            <person name="Vekeman B."/>
            <person name="Kerckhof F.M."/>
            <person name="Cremers G."/>
            <person name="de Vos P."/>
            <person name="Vandamme P."/>
            <person name="Boon N."/>
            <person name="Op den Camp H.J."/>
            <person name="Heylen K."/>
        </authorList>
    </citation>
    <scope>NUCLEOTIDE SEQUENCE [LARGE SCALE GENOMIC DNA]</scope>
    <source>
        <strain evidence="1 2">R-67174</strain>
    </source>
</reference>
<proteinExistence type="predicted"/>
<protein>
    <submittedName>
        <fullName evidence="1">Uncharacterized protein</fullName>
    </submittedName>
</protein>
<evidence type="ECO:0000313" key="1">
    <source>
        <dbReference type="EMBL" id="ODR98398.1"/>
    </source>
</evidence>
<dbReference type="AlphaFoldDB" id="A0A1E3VXY2"/>
<evidence type="ECO:0000313" key="2">
    <source>
        <dbReference type="Proteomes" id="UP000094501"/>
    </source>
</evidence>
<sequence>MGSERIQDVLGRIELRYGAQGRLRQVIDPAVALVFEVDPKELGAATRRSRAPHSPGKWPCT</sequence>
<accession>A0A1E3VXY2</accession>
<dbReference type="STRING" id="1774968.AUC68_08115"/>
<keyword evidence="2" id="KW-1185">Reference proteome</keyword>